<dbReference type="GO" id="GO:0043856">
    <property type="term" value="F:anti-sigma factor antagonist activity"/>
    <property type="evidence" value="ECO:0007669"/>
    <property type="project" value="InterPro"/>
</dbReference>
<dbReference type="EMBL" id="CP032828">
    <property type="protein sequence ID" value="AYJ84779.1"/>
    <property type="molecule type" value="Genomic_DNA"/>
</dbReference>
<feature type="domain" description="STAS" evidence="3">
    <location>
        <begin position="1"/>
        <end position="109"/>
    </location>
</feature>
<evidence type="ECO:0000256" key="1">
    <source>
        <dbReference type="ARBA" id="ARBA00009013"/>
    </source>
</evidence>
<dbReference type="Pfam" id="PF01740">
    <property type="entry name" value="STAS"/>
    <property type="match status" value="1"/>
</dbReference>
<dbReference type="Gene3D" id="3.30.750.24">
    <property type="entry name" value="STAS domain"/>
    <property type="match status" value="1"/>
</dbReference>
<keyword evidence="4" id="KW-0614">Plasmid</keyword>
<organism evidence="4 5">
    <name type="scientific">Sphingomonas paeninsulae</name>
    <dbReference type="NCBI Taxonomy" id="2319844"/>
    <lineage>
        <taxon>Bacteria</taxon>
        <taxon>Pseudomonadati</taxon>
        <taxon>Pseudomonadota</taxon>
        <taxon>Alphaproteobacteria</taxon>
        <taxon>Sphingomonadales</taxon>
        <taxon>Sphingomonadaceae</taxon>
        <taxon>Sphingomonas</taxon>
    </lineage>
</organism>
<dbReference type="CDD" id="cd07043">
    <property type="entry name" value="STAS_anti-anti-sigma_factors"/>
    <property type="match status" value="1"/>
</dbReference>
<dbReference type="InterPro" id="IPR003658">
    <property type="entry name" value="Anti-sigma_ant"/>
</dbReference>
<dbReference type="NCBIfam" id="TIGR00377">
    <property type="entry name" value="ant_ant_sig"/>
    <property type="match status" value="1"/>
</dbReference>
<dbReference type="AlphaFoldDB" id="A0A494T5V6"/>
<protein>
    <recommendedName>
        <fullName evidence="2">Anti-sigma factor antagonist</fullName>
    </recommendedName>
</protein>
<comment type="similarity">
    <text evidence="1 2">Belongs to the anti-sigma-factor antagonist family.</text>
</comment>
<gene>
    <name evidence="4" type="ORF">D3Y57_01380</name>
</gene>
<evidence type="ECO:0000313" key="5">
    <source>
        <dbReference type="Proteomes" id="UP000276254"/>
    </source>
</evidence>
<geneLocation type="plasmid" evidence="4">
    <name>unnamed1</name>
</geneLocation>
<dbReference type="OrthoDB" id="280847at2"/>
<keyword evidence="5" id="KW-1185">Reference proteome</keyword>
<dbReference type="PANTHER" id="PTHR33495">
    <property type="entry name" value="ANTI-SIGMA FACTOR ANTAGONIST TM_1081-RELATED-RELATED"/>
    <property type="match status" value="1"/>
</dbReference>
<dbReference type="InterPro" id="IPR036513">
    <property type="entry name" value="STAS_dom_sf"/>
</dbReference>
<dbReference type="Proteomes" id="UP000276254">
    <property type="component" value="Plasmid unnamed1"/>
</dbReference>
<reference evidence="4 5" key="1">
    <citation type="submission" date="2018-09" db="EMBL/GenBank/DDBJ databases">
        <title>Sphingomonas peninsula sp. nov., isolated from fildes peninsula, Antarctic soil.</title>
        <authorList>
            <person name="Yingchao G."/>
        </authorList>
    </citation>
    <scope>NUCLEOTIDE SEQUENCE [LARGE SCALE GENOMIC DNA]</scope>
    <source>
        <strain evidence="4 5">YZ-8</strain>
        <plasmid evidence="4 5">unnamed1</plasmid>
    </source>
</reference>
<name>A0A494T5V6_SPHPE</name>
<accession>A0A494T5V6</accession>
<dbReference type="PROSITE" id="PS50801">
    <property type="entry name" value="STAS"/>
    <property type="match status" value="1"/>
</dbReference>
<proteinExistence type="inferred from homology"/>
<sequence>MHISEDIRGNALVISPVGRLDSNTAITLEAVLPARVQANAATIIDLAEVAYVSSAGLRVLLKGAKTAKSSGHRLVLSGLSESVQEVFDISGFSTIFQIEADVEAALSSIS</sequence>
<dbReference type="InterPro" id="IPR002645">
    <property type="entry name" value="STAS_dom"/>
</dbReference>
<dbReference type="KEGG" id="spha:D3Y57_01380"/>
<evidence type="ECO:0000259" key="3">
    <source>
        <dbReference type="PROSITE" id="PS50801"/>
    </source>
</evidence>
<dbReference type="SUPFAM" id="SSF52091">
    <property type="entry name" value="SpoIIaa-like"/>
    <property type="match status" value="1"/>
</dbReference>
<evidence type="ECO:0000313" key="4">
    <source>
        <dbReference type="EMBL" id="AYJ84779.1"/>
    </source>
</evidence>
<evidence type="ECO:0000256" key="2">
    <source>
        <dbReference type="RuleBase" id="RU003749"/>
    </source>
</evidence>